<evidence type="ECO:0000313" key="3">
    <source>
        <dbReference type="EMBL" id="KAF4135916.1"/>
    </source>
</evidence>
<protein>
    <submittedName>
        <fullName evidence="2">Uncharacterized protein</fullName>
    </submittedName>
</protein>
<evidence type="ECO:0000313" key="2">
    <source>
        <dbReference type="EMBL" id="KAF4043062.1"/>
    </source>
</evidence>
<dbReference type="EMBL" id="WSZM01000092">
    <property type="protein sequence ID" value="KAF4043062.1"/>
    <property type="molecule type" value="Genomic_DNA"/>
</dbReference>
<name>A0A833S926_PHYIN</name>
<comment type="caution">
    <text evidence="2">The sequence shown here is derived from an EMBL/GenBank/DDBJ whole genome shotgun (WGS) entry which is preliminary data.</text>
</comment>
<evidence type="ECO:0000313" key="4">
    <source>
        <dbReference type="EMBL" id="KAF4135919.1"/>
    </source>
</evidence>
<proteinExistence type="predicted"/>
<dbReference type="Proteomes" id="UP000602510">
    <property type="component" value="Unassembled WGS sequence"/>
</dbReference>
<dbReference type="Proteomes" id="UP000704712">
    <property type="component" value="Unassembled WGS sequence"/>
</dbReference>
<accession>A0A833S926</accession>
<gene>
    <name evidence="1" type="ORF">GN244_ATG04535</name>
    <name evidence="2" type="ORF">GN244_ATG04536</name>
    <name evidence="3" type="ORF">GN958_ATG14902</name>
    <name evidence="4" type="ORF">GN958_ATG14905</name>
</gene>
<dbReference type="EMBL" id="JAACNO010002038">
    <property type="protein sequence ID" value="KAF4135919.1"/>
    <property type="molecule type" value="Genomic_DNA"/>
</dbReference>
<dbReference type="EMBL" id="WSZM01000092">
    <property type="protein sequence ID" value="KAF4043061.1"/>
    <property type="molecule type" value="Genomic_DNA"/>
</dbReference>
<evidence type="ECO:0000313" key="1">
    <source>
        <dbReference type="EMBL" id="KAF4043061.1"/>
    </source>
</evidence>
<dbReference type="AlphaFoldDB" id="A0A833S926"/>
<organism evidence="2 5">
    <name type="scientific">Phytophthora infestans</name>
    <name type="common">Potato late blight agent</name>
    <name type="synonym">Botrytis infestans</name>
    <dbReference type="NCBI Taxonomy" id="4787"/>
    <lineage>
        <taxon>Eukaryota</taxon>
        <taxon>Sar</taxon>
        <taxon>Stramenopiles</taxon>
        <taxon>Oomycota</taxon>
        <taxon>Peronosporomycetes</taxon>
        <taxon>Peronosporales</taxon>
        <taxon>Peronosporaceae</taxon>
        <taxon>Phytophthora</taxon>
    </lineage>
</organism>
<dbReference type="EMBL" id="JAACNO010002038">
    <property type="protein sequence ID" value="KAF4135916.1"/>
    <property type="molecule type" value="Genomic_DNA"/>
</dbReference>
<sequence length="80" mass="8797">MVVDAPKTNERQADRTEFGRRAWDQDHGLRLFTQRASMPDLVESTMYTPPATEMSDTTVGFGLTSRGLANAANTGAHANR</sequence>
<evidence type="ECO:0000313" key="5">
    <source>
        <dbReference type="Proteomes" id="UP000602510"/>
    </source>
</evidence>
<keyword evidence="5" id="KW-1185">Reference proteome</keyword>
<reference evidence="2" key="1">
    <citation type="submission" date="2020-04" db="EMBL/GenBank/DDBJ databases">
        <title>Hybrid Assembly of Korean Phytophthora infestans isolates.</title>
        <authorList>
            <person name="Prokchorchik M."/>
            <person name="Lee Y."/>
            <person name="Seo J."/>
            <person name="Cho J.-H."/>
            <person name="Park Y.-E."/>
            <person name="Jang D.-C."/>
            <person name="Im J.-S."/>
            <person name="Choi J.-G."/>
            <person name="Park H.-J."/>
            <person name="Lee G.-B."/>
            <person name="Lee Y.-G."/>
            <person name="Hong S.-Y."/>
            <person name="Cho K."/>
            <person name="Sohn K.H."/>
        </authorList>
    </citation>
    <scope>NUCLEOTIDE SEQUENCE</scope>
    <source>
        <strain evidence="2">KR_1_A1</strain>
        <strain evidence="3">KR_2_A2</strain>
    </source>
</reference>